<accession>A0A2S6INT7</accession>
<protein>
    <submittedName>
        <fullName evidence="1">Carboxypeptidase-like protein</fullName>
    </submittedName>
</protein>
<dbReference type="Gene3D" id="2.60.40.1120">
    <property type="entry name" value="Carboxypeptidase-like, regulatory domain"/>
    <property type="match status" value="1"/>
</dbReference>
<comment type="caution">
    <text evidence="1">The sequence shown here is derived from an EMBL/GenBank/DDBJ whole genome shotgun (WGS) entry which is preliminary data.</text>
</comment>
<keyword evidence="1" id="KW-0378">Hydrolase</keyword>
<dbReference type="Pfam" id="PF13715">
    <property type="entry name" value="CarbopepD_reg_2"/>
    <property type="match status" value="1"/>
</dbReference>
<dbReference type="InterPro" id="IPR008969">
    <property type="entry name" value="CarboxyPept-like_regulatory"/>
</dbReference>
<evidence type="ECO:0000313" key="1">
    <source>
        <dbReference type="EMBL" id="PPK95868.1"/>
    </source>
</evidence>
<keyword evidence="2" id="KW-1185">Reference proteome</keyword>
<sequence>MKSISFLFIIISLFSYSQQKISGTVHDNNGSLLGATISIHKTNKTTSTDFDGNYNILAATGDTLNFKYDGHFSNQVVVENDTIIKTKMKMIAPYTYIGYQGVYMKCFGAFTIPINYLPLRDLLMARKNMENSITPQLIDGRLISLDGIFINKKEFNNIPPLEIKSVTLLKNSKENIGHMRTTPHLIITTKEENFKNLFEFIKRFRDIIPADLRK</sequence>
<reference evidence="1 2" key="1">
    <citation type="submission" date="2018-02" db="EMBL/GenBank/DDBJ databases">
        <title>Genomic Encyclopedia of Archaeal and Bacterial Type Strains, Phase II (KMG-II): from individual species to whole genera.</title>
        <authorList>
            <person name="Goeker M."/>
        </authorList>
    </citation>
    <scope>NUCLEOTIDE SEQUENCE [LARGE SCALE GENOMIC DNA]</scope>
    <source>
        <strain evidence="1 2">DSM 16809</strain>
    </source>
</reference>
<keyword evidence="1" id="KW-0645">Protease</keyword>
<evidence type="ECO:0000313" key="2">
    <source>
        <dbReference type="Proteomes" id="UP000239002"/>
    </source>
</evidence>
<dbReference type="GO" id="GO:0004180">
    <property type="term" value="F:carboxypeptidase activity"/>
    <property type="evidence" value="ECO:0007669"/>
    <property type="project" value="UniProtKB-KW"/>
</dbReference>
<dbReference type="EMBL" id="PTJE01000002">
    <property type="protein sequence ID" value="PPK95868.1"/>
    <property type="molecule type" value="Genomic_DNA"/>
</dbReference>
<proteinExistence type="predicted"/>
<name>A0A2S6INT7_9FLAO</name>
<organism evidence="1 2">
    <name type="scientific">Nonlabens xylanidelens</name>
    <dbReference type="NCBI Taxonomy" id="191564"/>
    <lineage>
        <taxon>Bacteria</taxon>
        <taxon>Pseudomonadati</taxon>
        <taxon>Bacteroidota</taxon>
        <taxon>Flavobacteriia</taxon>
        <taxon>Flavobacteriales</taxon>
        <taxon>Flavobacteriaceae</taxon>
        <taxon>Nonlabens</taxon>
    </lineage>
</organism>
<keyword evidence="1" id="KW-0121">Carboxypeptidase</keyword>
<gene>
    <name evidence="1" type="ORF">LY01_01461</name>
</gene>
<dbReference type="AlphaFoldDB" id="A0A2S6INT7"/>
<dbReference type="SUPFAM" id="SSF49464">
    <property type="entry name" value="Carboxypeptidase regulatory domain-like"/>
    <property type="match status" value="1"/>
</dbReference>
<dbReference type="RefSeq" id="WP_170034549.1">
    <property type="nucleotide sequence ID" value="NZ_MQVW01000002.1"/>
</dbReference>
<dbReference type="Proteomes" id="UP000239002">
    <property type="component" value="Unassembled WGS sequence"/>
</dbReference>